<protein>
    <submittedName>
        <fullName evidence="1">Uncharacterized protein</fullName>
    </submittedName>
</protein>
<dbReference type="RefSeq" id="WP_123927179.1">
    <property type="nucleotide sequence ID" value="NZ_RKRE01000001.1"/>
</dbReference>
<reference evidence="1 2" key="1">
    <citation type="submission" date="2018-11" db="EMBL/GenBank/DDBJ databases">
        <title>Genomic Encyclopedia of Type Strains, Phase IV (KMG-IV): sequencing the most valuable type-strain genomes for metagenomic binning, comparative biology and taxonomic classification.</title>
        <authorList>
            <person name="Goeker M."/>
        </authorList>
    </citation>
    <scope>NUCLEOTIDE SEQUENCE [LARGE SCALE GENOMIC DNA]</scope>
    <source>
        <strain evidence="1 2">DSM 102936</strain>
    </source>
</reference>
<organism evidence="1 2">
    <name type="scientific">Thermodesulfitimonas autotrophica</name>
    <dbReference type="NCBI Taxonomy" id="1894989"/>
    <lineage>
        <taxon>Bacteria</taxon>
        <taxon>Bacillati</taxon>
        <taxon>Bacillota</taxon>
        <taxon>Clostridia</taxon>
        <taxon>Thermoanaerobacterales</taxon>
        <taxon>Thermoanaerobacteraceae</taxon>
        <taxon>Thermodesulfitimonas</taxon>
    </lineage>
</organism>
<dbReference type="Proteomes" id="UP000282654">
    <property type="component" value="Unassembled WGS sequence"/>
</dbReference>
<evidence type="ECO:0000313" key="1">
    <source>
        <dbReference type="EMBL" id="RPF49553.1"/>
    </source>
</evidence>
<comment type="caution">
    <text evidence="1">The sequence shown here is derived from an EMBL/GenBank/DDBJ whole genome shotgun (WGS) entry which is preliminary data.</text>
</comment>
<name>A0A3N5AXD7_9THEO</name>
<proteinExistence type="predicted"/>
<sequence>MDERNLNERKRRTVKRAVLLILLALLLVAGVALAWQGGGYSSPYSGHEYTHRIPIRFYLNDGIQTKYFGWLQVPTFDLPGVPNSGLSAAPISEVRSVDPNLAENYFEAFHWPRDKGYYLLSAEEGSWGEKVLFLKPEFTKYILGIPLTRKEEADGYAQSVGAYKSKDGSKENPAVFPADNSGPRPRFPADVTWDGKYFAYAKARLPHIAGNDAIEAGWTELTRPEGAKSVAWGTGQMFGYGQVMVSYPHNVKLIVLEPVYLAKKPGEKDRYRVLWANDTPWEVPQARLRAYVQEKGGRPQLVAEEIIRMGTPWEQQSLGNWEFSVPASAKDYDVIATVDYYWNGSSWVGEPLAVRNPNTGQYVLYGQNGHMETNYADNVVSKSMTGAPTTNPNRPVQAQDNDLAVVKVEVLDENHNPVGNTLQEGKVYYVRATYQSGFDVSGWARLRLYRYDASQKRMYEYDGGSAYFGPKATLQKDFGSFGWGAGTYTLIATIDYYNSGDDPSAGWKAEKFDGKYDEKTYDNNKMALEIGVGESPPYEPQPREYSRSVWYPPLVTKTVPVYKTVYTVEWRDKWIKVPIRFEKANGKVVVRLAPNSPPSAPGD</sequence>
<dbReference type="EMBL" id="RKRE01000001">
    <property type="protein sequence ID" value="RPF49553.1"/>
    <property type="molecule type" value="Genomic_DNA"/>
</dbReference>
<evidence type="ECO:0000313" key="2">
    <source>
        <dbReference type="Proteomes" id="UP000282654"/>
    </source>
</evidence>
<keyword evidence="2" id="KW-1185">Reference proteome</keyword>
<dbReference type="OrthoDB" id="1720049at2"/>
<dbReference type="AlphaFoldDB" id="A0A3N5AXD7"/>
<gene>
    <name evidence="1" type="ORF">EDD75_0370</name>
</gene>
<accession>A0A3N5AXD7</accession>